<dbReference type="PANTHER" id="PTHR35089:SF1">
    <property type="entry name" value="CHAPERONE PROTEIN SKP"/>
    <property type="match status" value="1"/>
</dbReference>
<evidence type="ECO:0000256" key="1">
    <source>
        <dbReference type="ARBA" id="ARBA00009091"/>
    </source>
</evidence>
<proteinExistence type="inferred from homology"/>
<evidence type="ECO:0000256" key="2">
    <source>
        <dbReference type="ARBA" id="ARBA00022729"/>
    </source>
</evidence>
<dbReference type="InterPro" id="IPR024930">
    <property type="entry name" value="Skp_dom_sf"/>
</dbReference>
<dbReference type="GO" id="GO:0051082">
    <property type="term" value="F:unfolded protein binding"/>
    <property type="evidence" value="ECO:0007669"/>
    <property type="project" value="InterPro"/>
</dbReference>
<dbReference type="SUPFAM" id="SSF111384">
    <property type="entry name" value="OmpH-like"/>
    <property type="match status" value="1"/>
</dbReference>
<feature type="signal peptide" evidence="4">
    <location>
        <begin position="1"/>
        <end position="20"/>
    </location>
</feature>
<dbReference type="GO" id="GO:0050821">
    <property type="term" value="P:protein stabilization"/>
    <property type="evidence" value="ECO:0007669"/>
    <property type="project" value="TreeGrafter"/>
</dbReference>
<keyword evidence="6" id="KW-1185">Reference proteome</keyword>
<comment type="similarity">
    <text evidence="1">Belongs to the Skp family.</text>
</comment>
<keyword evidence="3" id="KW-0175">Coiled coil</keyword>
<protein>
    <submittedName>
        <fullName evidence="5">OmpH family outer membrane protein</fullName>
    </submittedName>
</protein>
<dbReference type="GO" id="GO:0005829">
    <property type="term" value="C:cytosol"/>
    <property type="evidence" value="ECO:0007669"/>
    <property type="project" value="TreeGrafter"/>
</dbReference>
<dbReference type="Proteomes" id="UP000546031">
    <property type="component" value="Unassembled WGS sequence"/>
</dbReference>
<name>A0A850HAA3_9SPHN</name>
<dbReference type="SMART" id="SM00935">
    <property type="entry name" value="OmpH"/>
    <property type="match status" value="1"/>
</dbReference>
<evidence type="ECO:0000313" key="5">
    <source>
        <dbReference type="EMBL" id="NVE94410.1"/>
    </source>
</evidence>
<accession>A0A850HAA3</accession>
<comment type="caution">
    <text evidence="5">The sequence shown here is derived from an EMBL/GenBank/DDBJ whole genome shotgun (WGS) entry which is preliminary data.</text>
</comment>
<dbReference type="InterPro" id="IPR005632">
    <property type="entry name" value="Chaperone_Skp"/>
</dbReference>
<evidence type="ECO:0000256" key="4">
    <source>
        <dbReference type="SAM" id="SignalP"/>
    </source>
</evidence>
<feature type="chain" id="PRO_5032523065" evidence="4">
    <location>
        <begin position="21"/>
        <end position="229"/>
    </location>
</feature>
<dbReference type="Gene3D" id="3.30.910.20">
    <property type="entry name" value="Skp domain"/>
    <property type="match status" value="1"/>
</dbReference>
<reference evidence="5 6" key="1">
    <citation type="submission" date="2020-06" db="EMBL/GenBank/DDBJ databases">
        <title>Altererythrobacter lutimaris sp. nov., a marine bacterium isolated from a tidal flat.</title>
        <authorList>
            <person name="Kim D."/>
            <person name="Yoo Y."/>
            <person name="Kim J.-J."/>
        </authorList>
    </citation>
    <scope>NUCLEOTIDE SEQUENCE [LARGE SCALE GENOMIC DNA]</scope>
    <source>
        <strain evidence="5 6">JGD-16</strain>
    </source>
</reference>
<dbReference type="PANTHER" id="PTHR35089">
    <property type="entry name" value="CHAPERONE PROTEIN SKP"/>
    <property type="match status" value="1"/>
</dbReference>
<sequence>MKLVTKTLAAVSLAAMAVTAAPAAAQVEGRMATVNAPLAVINTEALKNAYEQINTTYKAQIDQMQALNTESQTLLRQLDTNGDGQLDEAEQNAAQNSSQATRLQAIDQQMAPLNNQVEAARVYAVEQIMAQYGASLEQVVTQQNIKMILSPEAVIYAPPEANITAQVTTALNSKVSNVGIVPPQGWQPRRNSLAMYQQITQAINAIAAIQAQQQAAQQQQGNTAAPSGR</sequence>
<dbReference type="EMBL" id="JABWTA010000001">
    <property type="protein sequence ID" value="NVE94410.1"/>
    <property type="molecule type" value="Genomic_DNA"/>
</dbReference>
<evidence type="ECO:0000256" key="3">
    <source>
        <dbReference type="SAM" id="Coils"/>
    </source>
</evidence>
<evidence type="ECO:0000313" key="6">
    <source>
        <dbReference type="Proteomes" id="UP000546031"/>
    </source>
</evidence>
<organism evidence="5 6">
    <name type="scientific">Altererythrobacter lutimaris</name>
    <dbReference type="NCBI Taxonomy" id="2743979"/>
    <lineage>
        <taxon>Bacteria</taxon>
        <taxon>Pseudomonadati</taxon>
        <taxon>Pseudomonadota</taxon>
        <taxon>Alphaproteobacteria</taxon>
        <taxon>Sphingomonadales</taxon>
        <taxon>Erythrobacteraceae</taxon>
        <taxon>Altererythrobacter</taxon>
    </lineage>
</organism>
<dbReference type="RefSeq" id="WP_176272690.1">
    <property type="nucleotide sequence ID" value="NZ_JABWTA010000001.1"/>
</dbReference>
<feature type="coiled-coil region" evidence="3">
    <location>
        <begin position="50"/>
        <end position="106"/>
    </location>
</feature>
<dbReference type="AlphaFoldDB" id="A0A850HAA3"/>
<gene>
    <name evidence="5" type="ORF">HUO12_05800</name>
</gene>
<dbReference type="Pfam" id="PF03938">
    <property type="entry name" value="OmpH"/>
    <property type="match status" value="1"/>
</dbReference>
<keyword evidence="2 4" id="KW-0732">Signal</keyword>